<dbReference type="Proteomes" id="UP001597405">
    <property type="component" value="Unassembled WGS sequence"/>
</dbReference>
<comment type="caution">
    <text evidence="1">The sequence shown here is derived from an EMBL/GenBank/DDBJ whole genome shotgun (WGS) entry which is preliminary data.</text>
</comment>
<organism evidence="1 2">
    <name type="scientific">Mesorhizobium newzealandense</name>
    <dbReference type="NCBI Taxonomy" id="1300302"/>
    <lineage>
        <taxon>Bacteria</taxon>
        <taxon>Pseudomonadati</taxon>
        <taxon>Pseudomonadota</taxon>
        <taxon>Alphaproteobacteria</taxon>
        <taxon>Hyphomicrobiales</taxon>
        <taxon>Phyllobacteriaceae</taxon>
        <taxon>Mesorhizobium</taxon>
    </lineage>
</organism>
<evidence type="ECO:0000313" key="1">
    <source>
        <dbReference type="EMBL" id="MFD1984595.1"/>
    </source>
</evidence>
<keyword evidence="2" id="KW-1185">Reference proteome</keyword>
<proteinExistence type="predicted"/>
<accession>A0ABW4UE19</accession>
<evidence type="ECO:0000313" key="2">
    <source>
        <dbReference type="Proteomes" id="UP001597405"/>
    </source>
</evidence>
<dbReference type="RefSeq" id="WP_379100375.1">
    <property type="nucleotide sequence ID" value="NZ_JBHUGZ010000012.1"/>
</dbReference>
<reference evidence="2" key="1">
    <citation type="journal article" date="2019" name="Int. J. Syst. Evol. Microbiol.">
        <title>The Global Catalogue of Microorganisms (GCM) 10K type strain sequencing project: providing services to taxonomists for standard genome sequencing and annotation.</title>
        <authorList>
            <consortium name="The Broad Institute Genomics Platform"/>
            <consortium name="The Broad Institute Genome Sequencing Center for Infectious Disease"/>
            <person name="Wu L."/>
            <person name="Ma J."/>
        </authorList>
    </citation>
    <scope>NUCLEOTIDE SEQUENCE [LARGE SCALE GENOMIC DNA]</scope>
    <source>
        <strain evidence="2">CGMCC 1.16225</strain>
    </source>
</reference>
<sequence length="181" mass="19940">MRSSHIVDLASDLVRRFYEKRIDAPAVLDPAIDLPTRSQSPPPGNYPRRRGFGAVQQVARFHHIMPQGNVSMSANCCSRPVVHYDEDGIAAFDRYPEQTVPPVDLFGKAGRQQLASLRVSDMDRLKIDRDWRSSATAAGRNRANCAHFTPFVSVQRLSASAFSKCAAASSMNFDVVFGGAD</sequence>
<protein>
    <submittedName>
        <fullName evidence="1">Uncharacterized protein</fullName>
    </submittedName>
</protein>
<dbReference type="EMBL" id="JBHUGZ010000012">
    <property type="protein sequence ID" value="MFD1984595.1"/>
    <property type="molecule type" value="Genomic_DNA"/>
</dbReference>
<gene>
    <name evidence="1" type="ORF">ACFSOZ_18700</name>
</gene>
<name>A0ABW4UE19_9HYPH</name>